<dbReference type="SUPFAM" id="SSF52200">
    <property type="entry name" value="Toll/Interleukin receptor TIR domain"/>
    <property type="match status" value="1"/>
</dbReference>
<dbReference type="OrthoDB" id="9978456at2759"/>
<dbReference type="PANTHER" id="PTHR46270:SF2">
    <property type="entry name" value="TIR DOMAIN-CONTAINING PROTEIN"/>
    <property type="match status" value="1"/>
</dbReference>
<dbReference type="Proteomes" id="UP000663852">
    <property type="component" value="Unassembled WGS sequence"/>
</dbReference>
<dbReference type="GO" id="GO:0007165">
    <property type="term" value="P:signal transduction"/>
    <property type="evidence" value="ECO:0007669"/>
    <property type="project" value="InterPro"/>
</dbReference>
<dbReference type="InterPro" id="IPR035897">
    <property type="entry name" value="Toll_tir_struct_dom_sf"/>
</dbReference>
<dbReference type="AlphaFoldDB" id="A0A815MEF7"/>
<dbReference type="Gene3D" id="3.40.50.10140">
    <property type="entry name" value="Toll/interleukin-1 receptor homology (TIR) domain"/>
    <property type="match status" value="1"/>
</dbReference>
<reference evidence="4" key="1">
    <citation type="submission" date="2021-02" db="EMBL/GenBank/DDBJ databases">
        <authorList>
            <person name="Nowell W R."/>
        </authorList>
    </citation>
    <scope>NUCLEOTIDE SEQUENCE</scope>
</reference>
<evidence type="ECO:0000313" key="4">
    <source>
        <dbReference type="EMBL" id="CAF1423188.1"/>
    </source>
</evidence>
<protein>
    <recommendedName>
        <fullName evidence="2">TIR domain-containing protein</fullName>
    </recommendedName>
</protein>
<dbReference type="InterPro" id="IPR000157">
    <property type="entry name" value="TIR_dom"/>
</dbReference>
<dbReference type="Pfam" id="PF13676">
    <property type="entry name" value="TIR_2"/>
    <property type="match status" value="1"/>
</dbReference>
<evidence type="ECO:0000313" key="3">
    <source>
        <dbReference type="EMBL" id="CAF1345579.1"/>
    </source>
</evidence>
<name>A0A815MEF7_ADIRI</name>
<accession>A0A815MEF7</accession>
<dbReference type="EMBL" id="CAJNOJ010000375">
    <property type="protein sequence ID" value="CAF1423188.1"/>
    <property type="molecule type" value="Genomic_DNA"/>
</dbReference>
<gene>
    <name evidence="4" type="ORF">EDS130_LOCUS37647</name>
    <name evidence="3" type="ORF">XAT740_LOCUS31196</name>
</gene>
<feature type="region of interest" description="Disordered" evidence="1">
    <location>
        <begin position="1"/>
        <end position="21"/>
    </location>
</feature>
<comment type="caution">
    <text evidence="4">The sequence shown here is derived from an EMBL/GenBank/DDBJ whole genome shotgun (WGS) entry which is preliminary data.</text>
</comment>
<evidence type="ECO:0000259" key="2">
    <source>
        <dbReference type="Pfam" id="PF13676"/>
    </source>
</evidence>
<feature type="domain" description="TIR" evidence="2">
    <location>
        <begin position="28"/>
        <end position="149"/>
    </location>
</feature>
<dbReference type="PANTHER" id="PTHR46270">
    <property type="entry name" value="ARMADILLO-TYPE FOLD-RELATED"/>
    <property type="match status" value="1"/>
</dbReference>
<evidence type="ECO:0000256" key="1">
    <source>
        <dbReference type="SAM" id="MobiDB-lite"/>
    </source>
</evidence>
<keyword evidence="5" id="KW-1185">Reference proteome</keyword>
<dbReference type="Proteomes" id="UP000663828">
    <property type="component" value="Unassembled WGS sequence"/>
</dbReference>
<dbReference type="EMBL" id="CAJNOR010002826">
    <property type="protein sequence ID" value="CAF1345579.1"/>
    <property type="molecule type" value="Genomic_DNA"/>
</dbReference>
<proteinExistence type="predicted"/>
<evidence type="ECO:0000313" key="5">
    <source>
        <dbReference type="Proteomes" id="UP000663828"/>
    </source>
</evidence>
<organism evidence="4 6">
    <name type="scientific">Adineta ricciae</name>
    <name type="common">Rotifer</name>
    <dbReference type="NCBI Taxonomy" id="249248"/>
    <lineage>
        <taxon>Eukaryota</taxon>
        <taxon>Metazoa</taxon>
        <taxon>Spiralia</taxon>
        <taxon>Gnathifera</taxon>
        <taxon>Rotifera</taxon>
        <taxon>Eurotatoria</taxon>
        <taxon>Bdelloidea</taxon>
        <taxon>Adinetida</taxon>
        <taxon>Adinetidae</taxon>
        <taxon>Adineta</taxon>
    </lineage>
</organism>
<feature type="compositionally biased region" description="Polar residues" evidence="1">
    <location>
        <begin position="1"/>
        <end position="10"/>
    </location>
</feature>
<evidence type="ECO:0000313" key="6">
    <source>
        <dbReference type="Proteomes" id="UP000663852"/>
    </source>
</evidence>
<sequence>MAYNQQNSYSEGDDDGADNERGDQLEHIMLSYQWDNQKLVEKVYNYLTQHSIPVWMDKNGGMQDNVFLSMSQGVQRCFALVCFLTPAYQNSANCKKELTYALDTDTPVIPCIIGSKEEGIKWKPSDWLGMSISNLLYIDFSQVDDKNFESKCQELIQRLVPYLSS</sequence>